<dbReference type="CDD" id="cd01335">
    <property type="entry name" value="Radical_SAM"/>
    <property type="match status" value="1"/>
</dbReference>
<dbReference type="SFLD" id="SFLDS00029">
    <property type="entry name" value="Radical_SAM"/>
    <property type="match status" value="1"/>
</dbReference>
<evidence type="ECO:0000256" key="3">
    <source>
        <dbReference type="ARBA" id="ARBA00022723"/>
    </source>
</evidence>
<evidence type="ECO:0000256" key="4">
    <source>
        <dbReference type="ARBA" id="ARBA00023004"/>
    </source>
</evidence>
<dbReference type="GO" id="GO:0046872">
    <property type="term" value="F:metal ion binding"/>
    <property type="evidence" value="ECO:0007669"/>
    <property type="project" value="UniProtKB-KW"/>
</dbReference>
<comment type="cofactor">
    <cofactor evidence="1">
        <name>[4Fe-4S] cluster</name>
        <dbReference type="ChEBI" id="CHEBI:49883"/>
    </cofactor>
</comment>
<proteinExistence type="predicted"/>
<keyword evidence="3" id="KW-0479">Metal-binding</keyword>
<keyword evidence="2" id="KW-0949">S-adenosyl-L-methionine</keyword>
<accession>A0A1R3V7X0</accession>
<organism evidence="6 7">
    <name type="scientific">Mesorhizobium prunaredense</name>
    <dbReference type="NCBI Taxonomy" id="1631249"/>
    <lineage>
        <taxon>Bacteria</taxon>
        <taxon>Pseudomonadati</taxon>
        <taxon>Pseudomonadota</taxon>
        <taxon>Alphaproteobacteria</taxon>
        <taxon>Hyphomicrobiales</taxon>
        <taxon>Phyllobacteriaceae</taxon>
        <taxon>Mesorhizobium</taxon>
    </lineage>
</organism>
<evidence type="ECO:0000256" key="5">
    <source>
        <dbReference type="ARBA" id="ARBA00023014"/>
    </source>
</evidence>
<dbReference type="SUPFAM" id="SSF102114">
    <property type="entry name" value="Radical SAM enzymes"/>
    <property type="match status" value="1"/>
</dbReference>
<dbReference type="InterPro" id="IPR013785">
    <property type="entry name" value="Aldolase_TIM"/>
</dbReference>
<gene>
    <name evidence="6" type="ORF">BQ8794_240200</name>
</gene>
<keyword evidence="4" id="KW-0408">Iron</keyword>
<dbReference type="GO" id="GO:0003824">
    <property type="term" value="F:catalytic activity"/>
    <property type="evidence" value="ECO:0007669"/>
    <property type="project" value="InterPro"/>
</dbReference>
<dbReference type="CDD" id="cd21109">
    <property type="entry name" value="SPASM"/>
    <property type="match status" value="1"/>
</dbReference>
<evidence type="ECO:0000256" key="2">
    <source>
        <dbReference type="ARBA" id="ARBA00022691"/>
    </source>
</evidence>
<dbReference type="PANTHER" id="PTHR11228">
    <property type="entry name" value="RADICAL SAM DOMAIN PROTEIN"/>
    <property type="match status" value="1"/>
</dbReference>
<dbReference type="InterPro" id="IPR050377">
    <property type="entry name" value="Radical_SAM_PqqE_MftC-like"/>
</dbReference>
<dbReference type="InterPro" id="IPR007197">
    <property type="entry name" value="rSAM"/>
</dbReference>
<keyword evidence="5" id="KW-0411">Iron-sulfur</keyword>
<reference evidence="7" key="1">
    <citation type="submission" date="2017-01" db="EMBL/GenBank/DDBJ databases">
        <authorList>
            <person name="Brunel B."/>
        </authorList>
    </citation>
    <scope>NUCLEOTIDE SEQUENCE [LARGE SCALE GENOMIC DNA]</scope>
</reference>
<sequence length="348" mass="38300">MVDRCDAVSGRCARSLCKSAQQNREAGSLGCQGVDGRVPSVGLAGGVKKAKAHHRGASQDLRRQESLPVILAELRSAIPAGRVLEITTTIGCIVGCSYCPQDKFADRQRKVSHAKHLRLEDFKRCLARVPTSVDIGFAGYSEPWLNPDCTEMVEHAFAKGHGIRIFTTLVGMNKEDLQRLRALRLGVFVVHVFDDGTYMNSRLVGNKYRDLVRQLVDAEIPSIQFVVLGEPHPDVVDIIPAKALVQARPVSSRGGSVDPRIVAPRQPVVGALTCVDERQYRNVLLPNGDVTLCSMDFERRHVLGNLLCDGYSDLFGKPVFCEIVDRMNGADGFLLCRMCEFADPNDRT</sequence>
<evidence type="ECO:0000313" key="6">
    <source>
        <dbReference type="EMBL" id="SIT55993.1"/>
    </source>
</evidence>
<evidence type="ECO:0000313" key="7">
    <source>
        <dbReference type="Proteomes" id="UP000188388"/>
    </source>
</evidence>
<dbReference type="Gene3D" id="3.20.20.70">
    <property type="entry name" value="Aldolase class I"/>
    <property type="match status" value="1"/>
</dbReference>
<keyword evidence="7" id="KW-1185">Reference proteome</keyword>
<dbReference type="AlphaFoldDB" id="A0A1R3V7X0"/>
<protein>
    <submittedName>
        <fullName evidence="6">Uncharacterized protein</fullName>
    </submittedName>
</protein>
<dbReference type="GO" id="GO:0051536">
    <property type="term" value="F:iron-sulfur cluster binding"/>
    <property type="evidence" value="ECO:0007669"/>
    <property type="project" value="UniProtKB-KW"/>
</dbReference>
<evidence type="ECO:0000256" key="1">
    <source>
        <dbReference type="ARBA" id="ARBA00001966"/>
    </source>
</evidence>
<dbReference type="PANTHER" id="PTHR11228:SF7">
    <property type="entry name" value="PQQA PEPTIDE CYCLASE"/>
    <property type="match status" value="1"/>
</dbReference>
<dbReference type="STRING" id="1631249.BQ8794_240200"/>
<dbReference type="Proteomes" id="UP000188388">
    <property type="component" value="Unassembled WGS sequence"/>
</dbReference>
<dbReference type="InterPro" id="IPR058240">
    <property type="entry name" value="rSAM_sf"/>
</dbReference>
<dbReference type="EMBL" id="FTPD01000017">
    <property type="protein sequence ID" value="SIT55993.1"/>
    <property type="molecule type" value="Genomic_DNA"/>
</dbReference>
<name>A0A1R3V7X0_9HYPH</name>